<dbReference type="Pfam" id="PF01674">
    <property type="entry name" value="Lipase_2"/>
    <property type="match status" value="1"/>
</dbReference>
<dbReference type="InterPro" id="IPR029058">
    <property type="entry name" value="AB_hydrolase_fold"/>
</dbReference>
<dbReference type="PANTHER" id="PTHR37574:SF1">
    <property type="entry name" value="LIPASE B"/>
    <property type="match status" value="1"/>
</dbReference>
<keyword evidence="1" id="KW-0732">Signal</keyword>
<name>A0ABW0N451_9ACTN</name>
<organism evidence="2 3">
    <name type="scientific">Nocardioides caricicola</name>
    <dbReference type="NCBI Taxonomy" id="634770"/>
    <lineage>
        <taxon>Bacteria</taxon>
        <taxon>Bacillati</taxon>
        <taxon>Actinomycetota</taxon>
        <taxon>Actinomycetes</taxon>
        <taxon>Propionibacteriales</taxon>
        <taxon>Nocardioidaceae</taxon>
        <taxon>Nocardioides</taxon>
    </lineage>
</organism>
<dbReference type="SUPFAM" id="SSF53474">
    <property type="entry name" value="alpha/beta-Hydrolases"/>
    <property type="match status" value="1"/>
</dbReference>
<keyword evidence="3" id="KW-1185">Reference proteome</keyword>
<dbReference type="Proteomes" id="UP001595956">
    <property type="component" value="Unassembled WGS sequence"/>
</dbReference>
<evidence type="ECO:0000313" key="3">
    <source>
        <dbReference type="Proteomes" id="UP001595956"/>
    </source>
</evidence>
<dbReference type="Gene3D" id="3.40.50.1820">
    <property type="entry name" value="alpha/beta hydrolase"/>
    <property type="match status" value="1"/>
</dbReference>
<dbReference type="InterPro" id="IPR053228">
    <property type="entry name" value="Stereospecific_Lipase"/>
</dbReference>
<dbReference type="PANTHER" id="PTHR37574">
    <property type="entry name" value="LIPASE B"/>
    <property type="match status" value="1"/>
</dbReference>
<accession>A0ABW0N451</accession>
<feature type="signal peptide" evidence="1">
    <location>
        <begin position="1"/>
        <end position="24"/>
    </location>
</feature>
<protein>
    <submittedName>
        <fullName evidence="2">Esterase/lipase family protein</fullName>
    </submittedName>
</protein>
<feature type="chain" id="PRO_5046910943" evidence="1">
    <location>
        <begin position="25"/>
        <end position="275"/>
    </location>
</feature>
<dbReference type="RefSeq" id="WP_345181651.1">
    <property type="nucleotide sequence ID" value="NZ_BAABFQ010000009.1"/>
</dbReference>
<dbReference type="EMBL" id="JBHSMD010000010">
    <property type="protein sequence ID" value="MFC5495455.1"/>
    <property type="molecule type" value="Genomic_DNA"/>
</dbReference>
<dbReference type="InterPro" id="IPR002918">
    <property type="entry name" value="Lipase_EstA/Esterase_EstB"/>
</dbReference>
<comment type="caution">
    <text evidence="2">The sequence shown here is derived from an EMBL/GenBank/DDBJ whole genome shotgun (WGS) entry which is preliminary data.</text>
</comment>
<evidence type="ECO:0000256" key="1">
    <source>
        <dbReference type="SAM" id="SignalP"/>
    </source>
</evidence>
<gene>
    <name evidence="2" type="ORF">ACFPKY_20270</name>
</gene>
<sequence length="275" mass="28674">MRRALGLLLVSLLAVVGLSTPADADPLPLPTSPFGDPTGANDWFCRPSADRPTPVVIVHGTFGDKKSLLDRLSSAMVDDGFCVYSLDYGNRGTGDIAASARQLKKFVRKVLDATGAAQVSMVGHSQGGMMPRYYIRFLGGAKVVDDLVGLSPSNHGTTLTGSGSPGSATGGFCTACTQQAAGSPFLTRLNAGDETPGLVSYTQITTRYDEVVVPYTSAYLAEGPRTTNVTIQDLCPADLAEHVLIPMSRTAIAVTLDALTHAGPADPAFRPACGL</sequence>
<reference evidence="3" key="1">
    <citation type="journal article" date="2019" name="Int. J. Syst. Evol. Microbiol.">
        <title>The Global Catalogue of Microorganisms (GCM) 10K type strain sequencing project: providing services to taxonomists for standard genome sequencing and annotation.</title>
        <authorList>
            <consortium name="The Broad Institute Genomics Platform"/>
            <consortium name="The Broad Institute Genome Sequencing Center for Infectious Disease"/>
            <person name="Wu L."/>
            <person name="Ma J."/>
        </authorList>
    </citation>
    <scope>NUCLEOTIDE SEQUENCE [LARGE SCALE GENOMIC DNA]</scope>
    <source>
        <strain evidence="3">KACC 13778</strain>
    </source>
</reference>
<evidence type="ECO:0000313" key="2">
    <source>
        <dbReference type="EMBL" id="MFC5495455.1"/>
    </source>
</evidence>
<proteinExistence type="predicted"/>